<keyword evidence="3" id="KW-1185">Reference proteome</keyword>
<accession>A0ABM8E766</accession>
<dbReference type="RefSeq" id="WP_281931326.1">
    <property type="nucleotide sequence ID" value="NZ_AP027142.1"/>
</dbReference>
<proteinExistence type="predicted"/>
<feature type="region of interest" description="Disordered" evidence="1">
    <location>
        <begin position="42"/>
        <end position="62"/>
    </location>
</feature>
<dbReference type="Proteomes" id="UP001317629">
    <property type="component" value="Chromosome"/>
</dbReference>
<name>A0ABM8E766_9HYPH</name>
<protein>
    <submittedName>
        <fullName evidence="2">Uncharacterized protein</fullName>
    </submittedName>
</protein>
<dbReference type="EMBL" id="AP027142">
    <property type="protein sequence ID" value="BDV33801.1"/>
    <property type="molecule type" value="Genomic_DNA"/>
</dbReference>
<organism evidence="2 3">
    <name type="scientific">Methylocystis iwaonis</name>
    <dbReference type="NCBI Taxonomy" id="2885079"/>
    <lineage>
        <taxon>Bacteria</taxon>
        <taxon>Pseudomonadati</taxon>
        <taxon>Pseudomonadota</taxon>
        <taxon>Alphaproteobacteria</taxon>
        <taxon>Hyphomicrobiales</taxon>
        <taxon>Methylocystaceae</taxon>
        <taxon>Methylocystis</taxon>
    </lineage>
</organism>
<evidence type="ECO:0000256" key="1">
    <source>
        <dbReference type="SAM" id="MobiDB-lite"/>
    </source>
</evidence>
<feature type="compositionally biased region" description="Basic residues" evidence="1">
    <location>
        <begin position="44"/>
        <end position="53"/>
    </location>
</feature>
<evidence type="ECO:0000313" key="3">
    <source>
        <dbReference type="Proteomes" id="UP001317629"/>
    </source>
</evidence>
<gene>
    <name evidence="2" type="ORF">SS37A_13300</name>
</gene>
<sequence>MIDLLYIARLDFLIKIRGAQDIGAARPRARFVPLDNRDALKIHAPQRRSRQQKKAAPFQDTF</sequence>
<evidence type="ECO:0000313" key="2">
    <source>
        <dbReference type="EMBL" id="BDV33801.1"/>
    </source>
</evidence>
<reference evidence="2 3" key="1">
    <citation type="journal article" date="2023" name="Int. J. Syst. Evol. Microbiol.">
        <title>Methylocystis iwaonis sp. nov., a type II methane-oxidizing bacterium from surface soil of a rice paddy field in Japan, and emended description of the genus Methylocystis (ex Whittenbury et al. 1970) Bowman et al. 1993.</title>
        <authorList>
            <person name="Kaise H."/>
            <person name="Sawadogo J.B."/>
            <person name="Alam M.S."/>
            <person name="Ueno C."/>
            <person name="Dianou D."/>
            <person name="Shinjo R."/>
            <person name="Asakawa S."/>
        </authorList>
    </citation>
    <scope>NUCLEOTIDE SEQUENCE [LARGE SCALE GENOMIC DNA]</scope>
    <source>
        <strain evidence="2 3">SS37A-Re</strain>
    </source>
</reference>